<feature type="compositionally biased region" description="Low complexity" evidence="1">
    <location>
        <begin position="103"/>
        <end position="115"/>
    </location>
</feature>
<evidence type="ECO:0000313" key="2">
    <source>
        <dbReference type="EMBL" id="MBA0671256.1"/>
    </source>
</evidence>
<organism evidence="2 3">
    <name type="scientific">Gossypium klotzschianum</name>
    <dbReference type="NCBI Taxonomy" id="34286"/>
    <lineage>
        <taxon>Eukaryota</taxon>
        <taxon>Viridiplantae</taxon>
        <taxon>Streptophyta</taxon>
        <taxon>Embryophyta</taxon>
        <taxon>Tracheophyta</taxon>
        <taxon>Spermatophyta</taxon>
        <taxon>Magnoliopsida</taxon>
        <taxon>eudicotyledons</taxon>
        <taxon>Gunneridae</taxon>
        <taxon>Pentapetalae</taxon>
        <taxon>rosids</taxon>
        <taxon>malvids</taxon>
        <taxon>Malvales</taxon>
        <taxon>Malvaceae</taxon>
        <taxon>Malvoideae</taxon>
        <taxon>Gossypium</taxon>
    </lineage>
</organism>
<dbReference type="EMBL" id="JABFAB010240113">
    <property type="protein sequence ID" value="MBA0671256.1"/>
    <property type="molecule type" value="Genomic_DNA"/>
</dbReference>
<reference evidence="2 3" key="1">
    <citation type="journal article" date="2019" name="Genome Biol. Evol.">
        <title>Insights into the evolution of the New World diploid cottons (Gossypium, subgenus Houzingenia) based on genome sequencing.</title>
        <authorList>
            <person name="Grover C.E."/>
            <person name="Arick M.A. 2nd"/>
            <person name="Thrash A."/>
            <person name="Conover J.L."/>
            <person name="Sanders W.S."/>
            <person name="Peterson D.G."/>
            <person name="Frelichowski J.E."/>
            <person name="Scheffler J.A."/>
            <person name="Scheffler B.E."/>
            <person name="Wendel J.F."/>
        </authorList>
    </citation>
    <scope>NUCLEOTIDE SEQUENCE [LARGE SCALE GENOMIC DNA]</scope>
    <source>
        <strain evidence="2">57</strain>
        <tissue evidence="2">Leaf</tissue>
    </source>
</reference>
<comment type="caution">
    <text evidence="2">The sequence shown here is derived from an EMBL/GenBank/DDBJ whole genome shotgun (WGS) entry which is preliminary data.</text>
</comment>
<evidence type="ECO:0000256" key="1">
    <source>
        <dbReference type="SAM" id="MobiDB-lite"/>
    </source>
</evidence>
<gene>
    <name evidence="2" type="ORF">Goklo_023868</name>
</gene>
<dbReference type="AlphaFoldDB" id="A0A7J8W8A3"/>
<evidence type="ECO:0008006" key="4">
    <source>
        <dbReference type="Google" id="ProtNLM"/>
    </source>
</evidence>
<accession>A0A7J8W8A3</accession>
<dbReference type="Proteomes" id="UP000593573">
    <property type="component" value="Unassembled WGS sequence"/>
</dbReference>
<dbReference type="OrthoDB" id="1751334at2759"/>
<protein>
    <recommendedName>
        <fullName evidence="4">Aminotransferase-like plant mobile domain-containing protein</fullName>
    </recommendedName>
</protein>
<feature type="region of interest" description="Disordered" evidence="1">
    <location>
        <begin position="77"/>
        <end position="136"/>
    </location>
</feature>
<sequence>MFDDQHKIDLRQLHTDWPRFWSNYIEIWEDWYEYIPTIEPIIVPELACMPEYMPWFRIHGKPYLLLVEERQRQLRVQRERRGPLNPRQKDDDAGPSTRPRHSPSPSSAAIQSPGPTRASTQSLDPAVQPTIPTAQPFQMMPGWSQCPGSGPFLVMPSGPPMYRLARWLIVPSPTTKCPTGGAKIPVGGTITAAGSWTKEESSA</sequence>
<feature type="compositionally biased region" description="Basic and acidic residues" evidence="1">
    <location>
        <begin position="77"/>
        <end position="92"/>
    </location>
</feature>
<name>A0A7J8W8A3_9ROSI</name>
<keyword evidence="3" id="KW-1185">Reference proteome</keyword>
<proteinExistence type="predicted"/>
<evidence type="ECO:0000313" key="3">
    <source>
        <dbReference type="Proteomes" id="UP000593573"/>
    </source>
</evidence>